<feature type="transmembrane region" description="Helical" evidence="1">
    <location>
        <begin position="20"/>
        <end position="38"/>
    </location>
</feature>
<dbReference type="HOGENOM" id="CLU_1525381_0_0_1"/>
<dbReference type="Proteomes" id="UP000006310">
    <property type="component" value="Chromosome 5"/>
</dbReference>
<evidence type="ECO:0000313" key="3">
    <source>
        <dbReference type="Proteomes" id="UP000006310"/>
    </source>
</evidence>
<keyword evidence="1" id="KW-1133">Transmembrane helix</keyword>
<dbReference type="AlphaFoldDB" id="J7RYT5"/>
<keyword evidence="1" id="KW-0472">Membrane</keyword>
<keyword evidence="1" id="KW-0812">Transmembrane</keyword>
<dbReference type="EMBL" id="HE978318">
    <property type="protein sequence ID" value="CCK70342.1"/>
    <property type="molecule type" value="Genomic_DNA"/>
</dbReference>
<reference evidence="2 3" key="1">
    <citation type="journal article" date="2011" name="Proc. Natl. Acad. Sci. U.S.A.">
        <title>Evolutionary erosion of yeast sex chromosomes by mating-type switching accidents.</title>
        <authorList>
            <person name="Gordon J.L."/>
            <person name="Armisen D."/>
            <person name="Proux-Wera E."/>
            <person name="Oheigeartaigh S.S."/>
            <person name="Byrne K.P."/>
            <person name="Wolfe K.H."/>
        </authorList>
    </citation>
    <scope>NUCLEOTIDE SEQUENCE [LARGE SCALE GENOMIC DNA]</scope>
    <source>
        <strain evidence="3">ATCC MYA-139 / BCRC 22969 / CBS 8797 / CCRC 22969 / KCTC 17520 / NBRC 10181 / NCYC 3082</strain>
    </source>
</reference>
<sequence>MPEKGSQEKKHRIELRFRKCVCYIWLLCLRVTKATLTADEFWVIQDKSTPRNTAAHSCAALRYVRDAYTTLNRSFLALCVSLWASLSLSLSLSVLLCVCPSPQRNLMMMLMMMTMQQSVLPKRFLGKKKNQRDARRTSRRRTEFLSNCRKQEKKLLEVKIYIKGPRIFNIVVCGVF</sequence>
<feature type="transmembrane region" description="Helical" evidence="1">
    <location>
        <begin position="75"/>
        <end position="99"/>
    </location>
</feature>
<proteinExistence type="predicted"/>
<organism evidence="2 3">
    <name type="scientific">Huiozyma naganishii (strain ATCC MYA-139 / BCRC 22969 / CBS 8797 / KCTC 17520 / NBRC 10181 / NCYC 3082 / Yp74L-3)</name>
    <name type="common">Yeast</name>
    <name type="synonym">Kazachstania naganishii</name>
    <dbReference type="NCBI Taxonomy" id="1071383"/>
    <lineage>
        <taxon>Eukaryota</taxon>
        <taxon>Fungi</taxon>
        <taxon>Dikarya</taxon>
        <taxon>Ascomycota</taxon>
        <taxon>Saccharomycotina</taxon>
        <taxon>Saccharomycetes</taxon>
        <taxon>Saccharomycetales</taxon>
        <taxon>Saccharomycetaceae</taxon>
        <taxon>Huiozyma</taxon>
    </lineage>
</organism>
<dbReference type="KEGG" id="kng:KNAG_0E00740"/>
<dbReference type="GeneID" id="34526042"/>
<gene>
    <name evidence="2" type="primary">KNAG0E00740</name>
    <name evidence="2" type="ordered locus">KNAG_0E00740</name>
</gene>
<dbReference type="RefSeq" id="XP_022464588.1">
    <property type="nucleotide sequence ID" value="XM_022608054.1"/>
</dbReference>
<keyword evidence="3" id="KW-1185">Reference proteome</keyword>
<protein>
    <submittedName>
        <fullName evidence="2">Uncharacterized protein</fullName>
    </submittedName>
</protein>
<name>J7RYT5_HUIN7</name>
<reference evidence="3" key="2">
    <citation type="submission" date="2012-08" db="EMBL/GenBank/DDBJ databases">
        <title>Genome sequence of Kazachstania naganishii.</title>
        <authorList>
            <person name="Gordon J.L."/>
            <person name="Armisen D."/>
            <person name="Proux-Wera E."/>
            <person name="OhEigeartaigh S.S."/>
            <person name="Byrne K.P."/>
            <person name="Wolfe K.H."/>
        </authorList>
    </citation>
    <scope>NUCLEOTIDE SEQUENCE [LARGE SCALE GENOMIC DNA]</scope>
    <source>
        <strain evidence="3">ATCC MYA-139 / BCRC 22969 / CBS 8797 / CCRC 22969 / KCTC 17520 / NBRC 10181 / NCYC 3082</strain>
    </source>
</reference>
<evidence type="ECO:0000313" key="2">
    <source>
        <dbReference type="EMBL" id="CCK70342.1"/>
    </source>
</evidence>
<evidence type="ECO:0000256" key="1">
    <source>
        <dbReference type="SAM" id="Phobius"/>
    </source>
</evidence>
<accession>J7RYT5</accession>